<dbReference type="RefSeq" id="WP_238748226.1">
    <property type="nucleotide sequence ID" value="NZ_JAKOOW010000033.1"/>
</dbReference>
<protein>
    <submittedName>
        <fullName evidence="1">Uncharacterized protein</fullName>
    </submittedName>
</protein>
<gene>
    <name evidence="1" type="ORF">MB824_09325</name>
</gene>
<evidence type="ECO:0000313" key="1">
    <source>
        <dbReference type="EMBL" id="MCG6504696.1"/>
    </source>
</evidence>
<accession>A0ABS9NPG7</accession>
<keyword evidence="2" id="KW-1185">Reference proteome</keyword>
<sequence>MEGYGLEVGGRPPFLGVAMLADTLHIAGKSGEYVYPSDDERYGYFATYVYSDNHFGHTALHSGSGGGMVACTRAFSDGSKLIWRTFQVYAYAALGSVDTALIWRYCK</sequence>
<reference evidence="1 2" key="1">
    <citation type="submission" date="2022-02" db="EMBL/GenBank/DDBJ databases">
        <title>Genome sequence data of Kingella unionensis sp. nov. strain CICC 24913 (CCUG 75125).</title>
        <authorList>
            <person name="Xiao M."/>
        </authorList>
    </citation>
    <scope>NUCLEOTIDE SEQUENCE [LARGE SCALE GENOMIC DNA]</scope>
    <source>
        <strain evidence="1 2">CICC 24913</strain>
    </source>
</reference>
<name>A0ABS9NPG7_9NEIS</name>
<organism evidence="1 2">
    <name type="scientific">Kingella pumchi</name>
    <dbReference type="NCBI Taxonomy" id="2779506"/>
    <lineage>
        <taxon>Bacteria</taxon>
        <taxon>Pseudomonadati</taxon>
        <taxon>Pseudomonadota</taxon>
        <taxon>Betaproteobacteria</taxon>
        <taxon>Neisseriales</taxon>
        <taxon>Neisseriaceae</taxon>
        <taxon>Kingella</taxon>
    </lineage>
</organism>
<proteinExistence type="predicted"/>
<evidence type="ECO:0000313" key="2">
    <source>
        <dbReference type="Proteomes" id="UP001298424"/>
    </source>
</evidence>
<comment type="caution">
    <text evidence="1">The sequence shown here is derived from an EMBL/GenBank/DDBJ whole genome shotgun (WGS) entry which is preliminary data.</text>
</comment>
<dbReference type="Proteomes" id="UP001298424">
    <property type="component" value="Unassembled WGS sequence"/>
</dbReference>
<dbReference type="EMBL" id="JAKOOW010000033">
    <property type="protein sequence ID" value="MCG6504696.1"/>
    <property type="molecule type" value="Genomic_DNA"/>
</dbReference>